<sequence>MKKNIIKWGLAILIGVASVSCIKNEPLDIAGSYTDKLTKEAKEKEAKEKEAQTKADEENNKAWEAYYKMLREYKQKAWKGEKPFTYFFYSGWAAVEGIDKSWLQALPDTLTAVSIWGGYAKEPQELTENQIYDLEMFHHKGGTVFTCYQVSNVGLGLPGGLHLFEQKYGREKTAEKETERAKIYARDLARHIIALNFDGFDIDWEPTVGNHGRSGYAEFASTSDKPRNGYHANMITFIKELGKYFGTKYSGEERKQHLRNLFDENFDGYHPQEKDFINKYKPYFEKHNSENKKFYLIFDGEFFTMTEEMDSYFDKYIMQDYGRTDNIEKYLREQNAGNEDPSYYPPITKASSTAEFEQGSYRDIIKKAKVYKTKNGGISAYKGELDMATNIDDVDFANYMRENNIRGRKYQRFAWFREAIRITDPRSSDDYKDFKEQLIIRLPKK</sequence>
<dbReference type="KEGG" id="ccm:Ccan_08720"/>
<evidence type="ECO:0000313" key="3">
    <source>
        <dbReference type="Proteomes" id="UP000008895"/>
    </source>
</evidence>
<dbReference type="InterPro" id="IPR001579">
    <property type="entry name" value="Glyco_hydro_18_chit_AS"/>
</dbReference>
<dbReference type="EMBL" id="CP002113">
    <property type="protein sequence ID" value="AEK22990.1"/>
    <property type="molecule type" value="Genomic_DNA"/>
</dbReference>
<dbReference type="GO" id="GO:0005975">
    <property type="term" value="P:carbohydrate metabolic process"/>
    <property type="evidence" value="ECO:0007669"/>
    <property type="project" value="InterPro"/>
</dbReference>
<dbReference type="Gene3D" id="3.20.20.80">
    <property type="entry name" value="Glycosidases"/>
    <property type="match status" value="1"/>
</dbReference>
<dbReference type="GO" id="GO:0004553">
    <property type="term" value="F:hydrolase activity, hydrolyzing O-glycosyl compounds"/>
    <property type="evidence" value="ECO:0007669"/>
    <property type="project" value="InterPro"/>
</dbReference>
<protein>
    <submittedName>
        <fullName evidence="2">Conserved putative Mannosyl-glycoprotein endo-beta-N-acetylglucosaminidase</fullName>
    </submittedName>
</protein>
<dbReference type="eggNOG" id="COG3325">
    <property type="taxonomic scope" value="Bacteria"/>
</dbReference>
<evidence type="ECO:0000313" key="2">
    <source>
        <dbReference type="EMBL" id="AEK22990.1"/>
    </source>
</evidence>
<dbReference type="SUPFAM" id="SSF51445">
    <property type="entry name" value="(Trans)glycosidases"/>
    <property type="match status" value="1"/>
</dbReference>
<keyword evidence="1" id="KW-0175">Coiled coil</keyword>
<reference evidence="2 3" key="1">
    <citation type="journal article" date="2011" name="J. Bacteriol.">
        <title>Complete genome sequence of the dog commensal and human pathogen Capnocytophaga canimorsus strain 5.</title>
        <authorList>
            <person name="Manfredi P."/>
            <person name="Pagni M."/>
            <person name="Cornelis G.R."/>
        </authorList>
    </citation>
    <scope>NUCLEOTIDE SEQUENCE [LARGE SCALE GENOMIC DNA]</scope>
    <source>
        <strain evidence="3">5</strain>
    </source>
</reference>
<dbReference type="OrthoDB" id="1150676at2"/>
<dbReference type="AlphaFoldDB" id="F9YUD5"/>
<gene>
    <name evidence="2" type="ordered locus">Ccan_08720</name>
</gene>
<evidence type="ECO:0000256" key="1">
    <source>
        <dbReference type="SAM" id="Coils"/>
    </source>
</evidence>
<dbReference type="STRING" id="860228.Ccan_08720"/>
<accession>F9YUD5</accession>
<organism evidence="2 3">
    <name type="scientific">Capnocytophaga canimorsus (strain 5)</name>
    <dbReference type="NCBI Taxonomy" id="860228"/>
    <lineage>
        <taxon>Bacteria</taxon>
        <taxon>Pseudomonadati</taxon>
        <taxon>Bacteroidota</taxon>
        <taxon>Flavobacteriia</taxon>
        <taxon>Flavobacteriales</taxon>
        <taxon>Flavobacteriaceae</taxon>
        <taxon>Capnocytophaga</taxon>
    </lineage>
</organism>
<feature type="coiled-coil region" evidence="1">
    <location>
        <begin position="34"/>
        <end position="61"/>
    </location>
</feature>
<name>F9YUD5_CAPCC</name>
<keyword evidence="3" id="KW-1185">Reference proteome</keyword>
<proteinExistence type="predicted"/>
<dbReference type="HOGENOM" id="CLU_584870_0_0_10"/>
<dbReference type="PROSITE" id="PS51257">
    <property type="entry name" value="PROKAR_LIPOPROTEIN"/>
    <property type="match status" value="1"/>
</dbReference>
<dbReference type="RefSeq" id="WP_013996980.1">
    <property type="nucleotide sequence ID" value="NC_015846.1"/>
</dbReference>
<dbReference type="PROSITE" id="PS01095">
    <property type="entry name" value="GH18_1"/>
    <property type="match status" value="1"/>
</dbReference>
<dbReference type="InterPro" id="IPR017853">
    <property type="entry name" value="GH"/>
</dbReference>
<dbReference type="Proteomes" id="UP000008895">
    <property type="component" value="Chromosome"/>
</dbReference>